<dbReference type="Proteomes" id="UP000016923">
    <property type="component" value="Unassembled WGS sequence"/>
</dbReference>
<gene>
    <name evidence="2" type="ORF">F503_04634</name>
</gene>
<dbReference type="Pfam" id="PF01425">
    <property type="entry name" value="Amidase"/>
    <property type="match status" value="1"/>
</dbReference>
<dbReference type="PANTHER" id="PTHR11895:SF171">
    <property type="entry name" value="AMIDASE DOMAIN-CONTAINING PROTEIN"/>
    <property type="match status" value="1"/>
</dbReference>
<name>S3BS40_OPHP1</name>
<dbReference type="eggNOG" id="KOG1211">
    <property type="taxonomic scope" value="Eukaryota"/>
</dbReference>
<dbReference type="InterPro" id="IPR000120">
    <property type="entry name" value="Amidase"/>
</dbReference>
<reference evidence="2 3" key="1">
    <citation type="journal article" date="2013" name="BMC Genomics">
        <title>The genome and transcriptome of the pine saprophyte Ophiostoma piceae, and a comparison with the bark beetle-associated pine pathogen Grosmannia clavigera.</title>
        <authorList>
            <person name="Haridas S."/>
            <person name="Wang Y."/>
            <person name="Lim L."/>
            <person name="Massoumi Alamouti S."/>
            <person name="Jackman S."/>
            <person name="Docking R."/>
            <person name="Robertson G."/>
            <person name="Birol I."/>
            <person name="Bohlmann J."/>
            <person name="Breuil C."/>
        </authorList>
    </citation>
    <scope>NUCLEOTIDE SEQUENCE [LARGE SCALE GENOMIC DNA]</scope>
    <source>
        <strain evidence="2 3">UAMH 11346</strain>
    </source>
</reference>
<dbReference type="VEuPathDB" id="FungiDB:F503_04634"/>
<dbReference type="OrthoDB" id="1879366at2759"/>
<proteinExistence type="predicted"/>
<protein>
    <submittedName>
        <fullName evidence="2">Amidase</fullName>
    </submittedName>
</protein>
<dbReference type="SUPFAM" id="SSF75304">
    <property type="entry name" value="Amidase signature (AS) enzymes"/>
    <property type="match status" value="1"/>
</dbReference>
<dbReference type="InterPro" id="IPR036928">
    <property type="entry name" value="AS_sf"/>
</dbReference>
<sequence>MSIVVIPGGPESKITPEDFDELLASLNISNVSPQDKSDYLAVLRSFESVLNKVDATADYIPPSLSPQSAECRQFHTPTPEENPFNAWSFRCGIATTTPATDILKDRTFAIKDNISVAGLPTTIGTSPYIFSEDGKWDPSAVDSTAVARMLDAGGVIRGTSTCEAFCASPLSYTSFTGHVHNPRLVGHTAGGSSSGSAALVAAHSLKSFSDKPVEYWGTTAELAIGSDQAGSVRIPSSYNGIYGLKPTFGLVPYTGAASMSPMIDHLGPMAATLDDIAALLEVIAGYDGLDPRMTPESPLREHVKPYREILASFRKQLYSPSDASLTRKWKVGLLKESFQVAGLTEAVRDTVMNAAQSYFTRAGADVVEVSVPMHTDGPVIWNAATRPSMSTWLLKGRCSGHLTFLPPHIHPRPASQATYDILNANNPAAVNVLLSEVAADRLLDPSLEAKAHRLVFALRAAYDAALKDVDVLIAPCAPDVAKPLPDTSKDSSVMERISYPVGTTNNTAPFNVSGHPSLNVPCGFSPHADQPKVLLPVGMQIIGKRFEDDKVLMAAALFEKGRELAGV</sequence>
<accession>S3BS40</accession>
<dbReference type="OMA" id="NPLGAWY"/>
<evidence type="ECO:0000313" key="3">
    <source>
        <dbReference type="Proteomes" id="UP000016923"/>
    </source>
</evidence>
<keyword evidence="3" id="KW-1185">Reference proteome</keyword>
<feature type="domain" description="Amidase" evidence="1">
    <location>
        <begin position="108"/>
        <end position="552"/>
    </location>
</feature>
<dbReference type="AlphaFoldDB" id="S3BS40"/>
<dbReference type="PANTHER" id="PTHR11895">
    <property type="entry name" value="TRANSAMIDASE"/>
    <property type="match status" value="1"/>
</dbReference>
<evidence type="ECO:0000259" key="1">
    <source>
        <dbReference type="Pfam" id="PF01425"/>
    </source>
</evidence>
<dbReference type="EMBL" id="KE148162">
    <property type="protein sequence ID" value="EPE04119.1"/>
    <property type="molecule type" value="Genomic_DNA"/>
</dbReference>
<dbReference type="HOGENOM" id="CLU_009600_18_1_1"/>
<dbReference type="Gene3D" id="3.90.1300.10">
    <property type="entry name" value="Amidase signature (AS) domain"/>
    <property type="match status" value="1"/>
</dbReference>
<dbReference type="InterPro" id="IPR023631">
    <property type="entry name" value="Amidase_dom"/>
</dbReference>
<dbReference type="STRING" id="1262450.S3BS40"/>
<organism evidence="2 3">
    <name type="scientific">Ophiostoma piceae (strain UAMH 11346)</name>
    <name type="common">Sap stain fungus</name>
    <dbReference type="NCBI Taxonomy" id="1262450"/>
    <lineage>
        <taxon>Eukaryota</taxon>
        <taxon>Fungi</taxon>
        <taxon>Dikarya</taxon>
        <taxon>Ascomycota</taxon>
        <taxon>Pezizomycotina</taxon>
        <taxon>Sordariomycetes</taxon>
        <taxon>Sordariomycetidae</taxon>
        <taxon>Ophiostomatales</taxon>
        <taxon>Ophiostomataceae</taxon>
        <taxon>Ophiostoma</taxon>
    </lineage>
</organism>
<evidence type="ECO:0000313" key="2">
    <source>
        <dbReference type="EMBL" id="EPE04119.1"/>
    </source>
</evidence>
<dbReference type="GO" id="GO:0003824">
    <property type="term" value="F:catalytic activity"/>
    <property type="evidence" value="ECO:0007669"/>
    <property type="project" value="InterPro"/>
</dbReference>